<evidence type="ECO:0000256" key="2">
    <source>
        <dbReference type="ARBA" id="ARBA00022448"/>
    </source>
</evidence>
<dbReference type="GO" id="GO:0005886">
    <property type="term" value="C:plasma membrane"/>
    <property type="evidence" value="ECO:0007669"/>
    <property type="project" value="UniProtKB-SubCell"/>
</dbReference>
<reference evidence="9" key="1">
    <citation type="submission" date="2024-06" db="EMBL/GenBank/DDBJ databases">
        <title>Methylostella associata gen. nov., sp. nov., a novel Ancalomicrobiaceae-affiliated facultatively methylotrophic bacteria that feed on methanotrophs of the genus Methylococcus.</title>
        <authorList>
            <person name="Saltykova V."/>
            <person name="Danilova O.V."/>
            <person name="Oshkin I.Y."/>
            <person name="Belova S.E."/>
            <person name="Pimenov N.V."/>
            <person name="Dedysh S.N."/>
        </authorList>
    </citation>
    <scope>NUCLEOTIDE SEQUENCE</scope>
    <source>
        <strain evidence="9">S20</strain>
    </source>
</reference>
<dbReference type="KEGG" id="mflg:ABS361_08335"/>
<dbReference type="PANTHER" id="PTHR43386:SF25">
    <property type="entry name" value="PEPTIDE ABC TRANSPORTER PERMEASE PROTEIN"/>
    <property type="match status" value="1"/>
</dbReference>
<feature type="transmembrane region" description="Helical" evidence="7">
    <location>
        <begin position="72"/>
        <end position="96"/>
    </location>
</feature>
<name>A0AAU7XF72_9HYPH</name>
<evidence type="ECO:0000313" key="9">
    <source>
        <dbReference type="EMBL" id="XBY46216.1"/>
    </source>
</evidence>
<dbReference type="Pfam" id="PF00528">
    <property type="entry name" value="BPD_transp_1"/>
    <property type="match status" value="1"/>
</dbReference>
<feature type="domain" description="ABC transmembrane type-1" evidence="8">
    <location>
        <begin position="68"/>
        <end position="261"/>
    </location>
</feature>
<keyword evidence="3" id="KW-1003">Cell membrane</keyword>
<feature type="transmembrane region" description="Helical" evidence="7">
    <location>
        <begin position="234"/>
        <end position="257"/>
    </location>
</feature>
<keyword evidence="6 7" id="KW-0472">Membrane</keyword>
<evidence type="ECO:0000256" key="5">
    <source>
        <dbReference type="ARBA" id="ARBA00022989"/>
    </source>
</evidence>
<evidence type="ECO:0000256" key="4">
    <source>
        <dbReference type="ARBA" id="ARBA00022692"/>
    </source>
</evidence>
<feature type="transmembrane region" description="Helical" evidence="7">
    <location>
        <begin position="193"/>
        <end position="214"/>
    </location>
</feature>
<dbReference type="CDD" id="cd06261">
    <property type="entry name" value="TM_PBP2"/>
    <property type="match status" value="1"/>
</dbReference>
<dbReference type="EMBL" id="CP158568">
    <property type="protein sequence ID" value="XBY46216.1"/>
    <property type="molecule type" value="Genomic_DNA"/>
</dbReference>
<feature type="transmembrane region" description="Helical" evidence="7">
    <location>
        <begin position="116"/>
        <end position="141"/>
    </location>
</feature>
<sequence>MKHRPPLIAWIGIAIIAVNLIMCLIGPWLTPYGEADLVGGVWEGPSAQFWFGTDNLGRDMLTRIIYGSRNTILMALLITCLCFLIGVTLGFIAAVAGGIVDMVLARLVDVMQALPVLIFALVVLSVLGTSIPVLIGTIAILESTRVFRVARAVGMNIAVMEYVEVAKLRGEGLGWIIRREILPNALAPLAADFGLRFCFVFLFIAALSFLGLGIQPPHADWGGMVRDNAPSINFGLTAPLFPAAAIALLSIGVNLVVDWLLSIEARPSGAQAEL</sequence>
<dbReference type="PANTHER" id="PTHR43386">
    <property type="entry name" value="OLIGOPEPTIDE TRANSPORT SYSTEM PERMEASE PROTEIN APPC"/>
    <property type="match status" value="1"/>
</dbReference>
<evidence type="ECO:0000256" key="7">
    <source>
        <dbReference type="RuleBase" id="RU363032"/>
    </source>
</evidence>
<protein>
    <submittedName>
        <fullName evidence="9">ABC transporter permease</fullName>
    </submittedName>
</protein>
<organism evidence="9">
    <name type="scientific">Methyloraptor flagellatus</name>
    <dbReference type="NCBI Taxonomy" id="3162530"/>
    <lineage>
        <taxon>Bacteria</taxon>
        <taxon>Pseudomonadati</taxon>
        <taxon>Pseudomonadota</taxon>
        <taxon>Alphaproteobacteria</taxon>
        <taxon>Hyphomicrobiales</taxon>
        <taxon>Ancalomicrobiaceae</taxon>
        <taxon>Methyloraptor</taxon>
    </lineage>
</organism>
<dbReference type="PROSITE" id="PS50928">
    <property type="entry name" value="ABC_TM1"/>
    <property type="match status" value="1"/>
</dbReference>
<keyword evidence="2 7" id="KW-0813">Transport</keyword>
<dbReference type="InterPro" id="IPR000515">
    <property type="entry name" value="MetI-like"/>
</dbReference>
<feature type="transmembrane region" description="Helical" evidence="7">
    <location>
        <begin position="7"/>
        <end position="29"/>
    </location>
</feature>
<dbReference type="AlphaFoldDB" id="A0AAU7XF72"/>
<evidence type="ECO:0000256" key="3">
    <source>
        <dbReference type="ARBA" id="ARBA00022475"/>
    </source>
</evidence>
<comment type="subcellular location">
    <subcellularLocation>
        <location evidence="1 7">Cell membrane</location>
        <topology evidence="1 7">Multi-pass membrane protein</topology>
    </subcellularLocation>
</comment>
<proteinExistence type="inferred from homology"/>
<evidence type="ECO:0000259" key="8">
    <source>
        <dbReference type="PROSITE" id="PS50928"/>
    </source>
</evidence>
<dbReference type="InterPro" id="IPR050366">
    <property type="entry name" value="BP-dependent_transpt_permease"/>
</dbReference>
<evidence type="ECO:0000256" key="1">
    <source>
        <dbReference type="ARBA" id="ARBA00004651"/>
    </source>
</evidence>
<keyword evidence="5 7" id="KW-1133">Transmembrane helix</keyword>
<dbReference type="Gene3D" id="1.10.3720.10">
    <property type="entry name" value="MetI-like"/>
    <property type="match status" value="1"/>
</dbReference>
<dbReference type="GO" id="GO:0055085">
    <property type="term" value="P:transmembrane transport"/>
    <property type="evidence" value="ECO:0007669"/>
    <property type="project" value="InterPro"/>
</dbReference>
<keyword evidence="4 7" id="KW-0812">Transmembrane</keyword>
<dbReference type="RefSeq" id="WP_407051313.1">
    <property type="nucleotide sequence ID" value="NZ_CP158568.1"/>
</dbReference>
<accession>A0AAU7XF72</accession>
<comment type="similarity">
    <text evidence="7">Belongs to the binding-protein-dependent transport system permease family.</text>
</comment>
<dbReference type="InterPro" id="IPR035906">
    <property type="entry name" value="MetI-like_sf"/>
</dbReference>
<evidence type="ECO:0000256" key="6">
    <source>
        <dbReference type="ARBA" id="ARBA00023136"/>
    </source>
</evidence>
<gene>
    <name evidence="9" type="ORF">ABS361_08335</name>
</gene>
<dbReference type="SUPFAM" id="SSF161098">
    <property type="entry name" value="MetI-like"/>
    <property type="match status" value="1"/>
</dbReference>